<evidence type="ECO:0000256" key="1">
    <source>
        <dbReference type="ARBA" id="ARBA00001928"/>
    </source>
</evidence>
<name>A0ABT9ABA7_9BACT</name>
<evidence type="ECO:0000256" key="9">
    <source>
        <dbReference type="ARBA" id="ARBA00023317"/>
    </source>
</evidence>
<dbReference type="PANTHER" id="PTHR33866">
    <property type="entry name" value="S-ADENOSYLMETHIONINE DECARBOXYLASE PROENZYME"/>
    <property type="match status" value="1"/>
</dbReference>
<evidence type="ECO:0000256" key="4">
    <source>
        <dbReference type="ARBA" id="ARBA00023066"/>
    </source>
</evidence>
<keyword evidence="7 10" id="KW-0456">Lyase</keyword>
<proteinExistence type="predicted"/>
<dbReference type="InterPro" id="IPR016067">
    <property type="entry name" value="S-AdoMet_deCO2ase_core"/>
</dbReference>
<reference evidence="10" key="1">
    <citation type="submission" date="2023-07" db="EMBL/GenBank/DDBJ databases">
        <authorList>
            <person name="Kim M.K."/>
        </authorList>
    </citation>
    <scope>NUCLEOTIDE SEQUENCE</scope>
    <source>
        <strain evidence="10">M29</strain>
    </source>
</reference>
<evidence type="ECO:0000256" key="8">
    <source>
        <dbReference type="ARBA" id="ARBA00023270"/>
    </source>
</evidence>
<sequence length="132" mass="14824">MTPKIWNHSLWIPQASPSKLRPLFDALLAGATFSVLNFTEYHFRPYGWTALWLLGESHLAIHTFPDYGTAYVELSSCMLDKYVHFVTALEQWVSAQPPAEPLLPCVTLPAPESMASYSRPYTQPDLPLSVTA</sequence>
<dbReference type="PANTHER" id="PTHR33866:SF2">
    <property type="entry name" value="S-ADENOSYLMETHIONINE DECARBOXYLASE PROENZYME"/>
    <property type="match status" value="1"/>
</dbReference>
<dbReference type="Pfam" id="PF02675">
    <property type="entry name" value="AdoMet_dc"/>
    <property type="match status" value="1"/>
</dbReference>
<evidence type="ECO:0000256" key="6">
    <source>
        <dbReference type="ARBA" id="ARBA00023145"/>
    </source>
</evidence>
<accession>A0ABT9ABA7</accession>
<keyword evidence="11" id="KW-1185">Reference proteome</keyword>
<dbReference type="GO" id="GO:0004014">
    <property type="term" value="F:adenosylmethionine decarboxylase activity"/>
    <property type="evidence" value="ECO:0007669"/>
    <property type="project" value="UniProtKB-EC"/>
</dbReference>
<keyword evidence="6" id="KW-0865">Zymogen</keyword>
<keyword evidence="4" id="KW-0745">Spermidine biosynthesis</keyword>
<protein>
    <submittedName>
        <fullName evidence="10">S-adenosylmethionine decarboxylase</fullName>
        <ecNumber evidence="10">4.1.1.50</ecNumber>
    </submittedName>
</protein>
<keyword evidence="9" id="KW-0670">Pyruvate</keyword>
<comment type="cofactor">
    <cofactor evidence="1">
        <name>pyruvate</name>
        <dbReference type="ChEBI" id="CHEBI:15361"/>
    </cofactor>
</comment>
<comment type="caution">
    <text evidence="10">The sequence shown here is derived from an EMBL/GenBank/DDBJ whole genome shotgun (WGS) entry which is preliminary data.</text>
</comment>
<dbReference type="EMBL" id="JAUQSX010000004">
    <property type="protein sequence ID" value="MDO7846470.1"/>
    <property type="molecule type" value="Genomic_DNA"/>
</dbReference>
<dbReference type="EC" id="4.1.1.50" evidence="10"/>
<dbReference type="Proteomes" id="UP001167796">
    <property type="component" value="Unassembled WGS sequence"/>
</dbReference>
<evidence type="ECO:0000313" key="10">
    <source>
        <dbReference type="EMBL" id="MDO7846470.1"/>
    </source>
</evidence>
<keyword evidence="5" id="KW-0620">Polyamine biosynthesis</keyword>
<dbReference type="RefSeq" id="WP_305011158.1">
    <property type="nucleotide sequence ID" value="NZ_JAUQSX010000004.1"/>
</dbReference>
<evidence type="ECO:0000313" key="11">
    <source>
        <dbReference type="Proteomes" id="UP001167796"/>
    </source>
</evidence>
<evidence type="ECO:0000256" key="2">
    <source>
        <dbReference type="ARBA" id="ARBA00022793"/>
    </source>
</evidence>
<evidence type="ECO:0000256" key="5">
    <source>
        <dbReference type="ARBA" id="ARBA00023115"/>
    </source>
</evidence>
<dbReference type="Gene3D" id="3.60.90.10">
    <property type="entry name" value="S-adenosylmethionine decarboxylase"/>
    <property type="match status" value="1"/>
</dbReference>
<keyword evidence="8" id="KW-0704">Schiff base</keyword>
<evidence type="ECO:0000256" key="7">
    <source>
        <dbReference type="ARBA" id="ARBA00023239"/>
    </source>
</evidence>
<dbReference type="InterPro" id="IPR003826">
    <property type="entry name" value="AdoMetDC_fam_prok"/>
</dbReference>
<organism evidence="10 11">
    <name type="scientific">Hymenobacter mellowenesis</name>
    <dbReference type="NCBI Taxonomy" id="3063995"/>
    <lineage>
        <taxon>Bacteria</taxon>
        <taxon>Pseudomonadati</taxon>
        <taxon>Bacteroidota</taxon>
        <taxon>Cytophagia</taxon>
        <taxon>Cytophagales</taxon>
        <taxon>Hymenobacteraceae</taxon>
        <taxon>Hymenobacter</taxon>
    </lineage>
</organism>
<gene>
    <name evidence="10" type="ORF">Q5H92_08885</name>
</gene>
<keyword evidence="2" id="KW-0210">Decarboxylase</keyword>
<keyword evidence="3" id="KW-0068">Autocatalytic cleavage</keyword>
<dbReference type="SUPFAM" id="SSF56276">
    <property type="entry name" value="S-adenosylmethionine decarboxylase"/>
    <property type="match status" value="1"/>
</dbReference>
<evidence type="ECO:0000256" key="3">
    <source>
        <dbReference type="ARBA" id="ARBA00022813"/>
    </source>
</evidence>